<proteinExistence type="predicted"/>
<sequence>MPDLSEVTRANNADLRRLTSRPEDNTDEIEPKTAKTGKKQYFYPGHMEDGIYGRRYDKCTSVGPKPTHSTVTHDVSWLLAVVKASCFRWTTTANRELEKWFWLAIWRFAQYRILYKMRCSEPDIREIGTFGYGRFSDASSYSHLDHVTNFFKDDPTDTLAAPRCKVDTEVVYNGKSSSTLQLTHAAAYSEQGDSTDDTTQRLKSSRNLQWMFITRKQYHTVELGRQQQSTPANMLGRSHLVLKFLFTVKRSEQNQQRSRQSDNEVASAVRIGVFSFFITNKIKSLLEKEIPAE</sequence>
<name>G7Y808_CLOSI</name>
<feature type="region of interest" description="Disordered" evidence="1">
    <location>
        <begin position="1"/>
        <end position="31"/>
    </location>
</feature>
<feature type="compositionally biased region" description="Basic and acidic residues" evidence="1">
    <location>
        <begin position="14"/>
        <end position="31"/>
    </location>
</feature>
<dbReference type="EMBL" id="DF142930">
    <property type="protein sequence ID" value="GAA49093.1"/>
    <property type="molecule type" value="Genomic_DNA"/>
</dbReference>
<protein>
    <submittedName>
        <fullName evidence="2">Uncharacterized protein</fullName>
    </submittedName>
</protein>
<accession>G7Y808</accession>
<evidence type="ECO:0000313" key="3">
    <source>
        <dbReference type="Proteomes" id="UP000008909"/>
    </source>
</evidence>
<gene>
    <name evidence="2" type="ORF">CLF_102474</name>
</gene>
<evidence type="ECO:0000313" key="2">
    <source>
        <dbReference type="EMBL" id="GAA49093.1"/>
    </source>
</evidence>
<dbReference type="AlphaFoldDB" id="G7Y808"/>
<reference key="2">
    <citation type="submission" date="2011-10" db="EMBL/GenBank/DDBJ databases">
        <title>The genome and transcriptome sequence of Clonorchis sinensis provide insights into the carcinogenic liver fluke.</title>
        <authorList>
            <person name="Wang X."/>
            <person name="Huang Y."/>
            <person name="Chen W."/>
            <person name="Liu H."/>
            <person name="Guo L."/>
            <person name="Chen Y."/>
            <person name="Luo F."/>
            <person name="Zhou W."/>
            <person name="Sun J."/>
            <person name="Mao Q."/>
            <person name="Liang P."/>
            <person name="Zhou C."/>
            <person name="Tian Y."/>
            <person name="Men J."/>
            <person name="Lv X."/>
            <person name="Huang L."/>
            <person name="Zhou J."/>
            <person name="Hu Y."/>
            <person name="Li R."/>
            <person name="Zhang F."/>
            <person name="Lei H."/>
            <person name="Li X."/>
            <person name="Hu X."/>
            <person name="Liang C."/>
            <person name="Xu J."/>
            <person name="Wu Z."/>
            <person name="Yu X."/>
        </authorList>
    </citation>
    <scope>NUCLEOTIDE SEQUENCE</scope>
    <source>
        <strain>Henan</strain>
    </source>
</reference>
<reference evidence="2" key="1">
    <citation type="journal article" date="2011" name="Genome Biol.">
        <title>The draft genome of the carcinogenic human liver fluke Clonorchis sinensis.</title>
        <authorList>
            <person name="Wang X."/>
            <person name="Chen W."/>
            <person name="Huang Y."/>
            <person name="Sun J."/>
            <person name="Men J."/>
            <person name="Liu H."/>
            <person name="Luo F."/>
            <person name="Guo L."/>
            <person name="Lv X."/>
            <person name="Deng C."/>
            <person name="Zhou C."/>
            <person name="Fan Y."/>
            <person name="Li X."/>
            <person name="Huang L."/>
            <person name="Hu Y."/>
            <person name="Liang C."/>
            <person name="Hu X."/>
            <person name="Xu J."/>
            <person name="Yu X."/>
        </authorList>
    </citation>
    <scope>NUCLEOTIDE SEQUENCE [LARGE SCALE GENOMIC DNA]</scope>
    <source>
        <strain evidence="2">Henan</strain>
    </source>
</reference>
<dbReference type="Proteomes" id="UP000008909">
    <property type="component" value="Unassembled WGS sequence"/>
</dbReference>
<organism evidence="2 3">
    <name type="scientific">Clonorchis sinensis</name>
    <name type="common">Chinese liver fluke</name>
    <dbReference type="NCBI Taxonomy" id="79923"/>
    <lineage>
        <taxon>Eukaryota</taxon>
        <taxon>Metazoa</taxon>
        <taxon>Spiralia</taxon>
        <taxon>Lophotrochozoa</taxon>
        <taxon>Platyhelminthes</taxon>
        <taxon>Trematoda</taxon>
        <taxon>Digenea</taxon>
        <taxon>Opisthorchiida</taxon>
        <taxon>Opisthorchiata</taxon>
        <taxon>Opisthorchiidae</taxon>
        <taxon>Clonorchis</taxon>
    </lineage>
</organism>
<keyword evidence="3" id="KW-1185">Reference proteome</keyword>
<evidence type="ECO:0000256" key="1">
    <source>
        <dbReference type="SAM" id="MobiDB-lite"/>
    </source>
</evidence>